<comment type="caution">
    <text evidence="7">The sequence shown here is derived from an EMBL/GenBank/DDBJ whole genome shotgun (WGS) entry which is preliminary data.</text>
</comment>
<keyword evidence="5" id="KW-0732">Signal</keyword>
<dbReference type="InterPro" id="IPR002110">
    <property type="entry name" value="Ankyrin_rpt"/>
</dbReference>
<feature type="domain" description="WW" evidence="6">
    <location>
        <begin position="156"/>
        <end position="199"/>
    </location>
</feature>
<evidence type="ECO:0000259" key="6">
    <source>
        <dbReference type="PROSITE" id="PS50020"/>
    </source>
</evidence>
<feature type="chain" id="PRO_5042182550" description="WW domain-containing protein" evidence="5">
    <location>
        <begin position="21"/>
        <end position="363"/>
    </location>
</feature>
<dbReference type="Gene3D" id="1.25.40.20">
    <property type="entry name" value="Ankyrin repeat-containing domain"/>
    <property type="match status" value="1"/>
</dbReference>
<evidence type="ECO:0000313" key="8">
    <source>
        <dbReference type="Proteomes" id="UP001054857"/>
    </source>
</evidence>
<dbReference type="Gene3D" id="2.20.70.10">
    <property type="match status" value="2"/>
</dbReference>
<dbReference type="InterPro" id="IPR001202">
    <property type="entry name" value="WW_dom"/>
</dbReference>
<feature type="region of interest" description="Disordered" evidence="4">
    <location>
        <begin position="158"/>
        <end position="179"/>
    </location>
</feature>
<organism evidence="7 8">
    <name type="scientific">Astrephomene gubernaculifera</name>
    <dbReference type="NCBI Taxonomy" id="47775"/>
    <lineage>
        <taxon>Eukaryota</taxon>
        <taxon>Viridiplantae</taxon>
        <taxon>Chlorophyta</taxon>
        <taxon>core chlorophytes</taxon>
        <taxon>Chlorophyceae</taxon>
        <taxon>CS clade</taxon>
        <taxon>Chlamydomonadales</taxon>
        <taxon>Astrephomenaceae</taxon>
        <taxon>Astrephomene</taxon>
    </lineage>
</organism>
<proteinExistence type="predicted"/>
<dbReference type="AlphaFoldDB" id="A0AAD3E1S4"/>
<dbReference type="InterPro" id="IPR036020">
    <property type="entry name" value="WW_dom_sf"/>
</dbReference>
<name>A0AAD3E1S4_9CHLO</name>
<feature type="compositionally biased region" description="Polar residues" evidence="4">
    <location>
        <begin position="160"/>
        <end position="177"/>
    </location>
</feature>
<dbReference type="SUPFAM" id="SSF48403">
    <property type="entry name" value="Ankyrin repeat"/>
    <property type="match status" value="1"/>
</dbReference>
<feature type="repeat" description="ANK" evidence="3">
    <location>
        <begin position="94"/>
        <end position="126"/>
    </location>
</feature>
<evidence type="ECO:0000256" key="2">
    <source>
        <dbReference type="ARBA" id="ARBA00023043"/>
    </source>
</evidence>
<evidence type="ECO:0000256" key="1">
    <source>
        <dbReference type="ARBA" id="ARBA00022737"/>
    </source>
</evidence>
<evidence type="ECO:0000256" key="3">
    <source>
        <dbReference type="PROSITE-ProRule" id="PRU00023"/>
    </source>
</evidence>
<gene>
    <name evidence="7" type="ORF">Agub_g12965</name>
</gene>
<accession>A0AAD3E1S4</accession>
<dbReference type="PANTHER" id="PTHR24171">
    <property type="entry name" value="ANKYRIN REPEAT DOMAIN-CONTAINING PROTEIN 39-RELATED"/>
    <property type="match status" value="1"/>
</dbReference>
<dbReference type="CDD" id="cd00201">
    <property type="entry name" value="WW"/>
    <property type="match status" value="1"/>
</dbReference>
<reference evidence="7 8" key="1">
    <citation type="journal article" date="2021" name="Sci. Rep.">
        <title>Genome sequencing of the multicellular alga Astrephomene provides insights into convergent evolution of germ-soma differentiation.</title>
        <authorList>
            <person name="Yamashita S."/>
            <person name="Yamamoto K."/>
            <person name="Matsuzaki R."/>
            <person name="Suzuki S."/>
            <person name="Yamaguchi H."/>
            <person name="Hirooka S."/>
            <person name="Minakuchi Y."/>
            <person name="Miyagishima S."/>
            <person name="Kawachi M."/>
            <person name="Toyoda A."/>
            <person name="Nozaki H."/>
        </authorList>
    </citation>
    <scope>NUCLEOTIDE SEQUENCE [LARGE SCALE GENOMIC DNA]</scope>
    <source>
        <strain evidence="7 8">NIES-4017</strain>
    </source>
</reference>
<dbReference type="PROSITE" id="PS50088">
    <property type="entry name" value="ANK_REPEAT"/>
    <property type="match status" value="2"/>
</dbReference>
<dbReference type="SMART" id="SM00456">
    <property type="entry name" value="WW"/>
    <property type="match status" value="3"/>
</dbReference>
<dbReference type="EMBL" id="BMAR01000040">
    <property type="protein sequence ID" value="GFR50708.1"/>
    <property type="molecule type" value="Genomic_DNA"/>
</dbReference>
<evidence type="ECO:0000256" key="5">
    <source>
        <dbReference type="SAM" id="SignalP"/>
    </source>
</evidence>
<dbReference type="Pfam" id="PF00397">
    <property type="entry name" value="WW"/>
    <property type="match status" value="1"/>
</dbReference>
<keyword evidence="8" id="KW-1185">Reference proteome</keyword>
<keyword evidence="2 3" id="KW-0040">ANK repeat</keyword>
<dbReference type="InterPro" id="IPR036770">
    <property type="entry name" value="Ankyrin_rpt-contain_sf"/>
</dbReference>
<dbReference type="Proteomes" id="UP001054857">
    <property type="component" value="Unassembled WGS sequence"/>
</dbReference>
<evidence type="ECO:0000313" key="7">
    <source>
        <dbReference type="EMBL" id="GFR50708.1"/>
    </source>
</evidence>
<dbReference type="SMART" id="SM00248">
    <property type="entry name" value="ANK"/>
    <property type="match status" value="2"/>
</dbReference>
<dbReference type="PROSITE" id="PS50020">
    <property type="entry name" value="WW_DOMAIN_2"/>
    <property type="match status" value="3"/>
</dbReference>
<protein>
    <recommendedName>
        <fullName evidence="6">WW domain-containing protein</fullName>
    </recommendedName>
</protein>
<feature type="repeat" description="ANK" evidence="3">
    <location>
        <begin position="60"/>
        <end position="92"/>
    </location>
</feature>
<feature type="signal peptide" evidence="5">
    <location>
        <begin position="1"/>
        <end position="20"/>
    </location>
</feature>
<sequence length="363" mass="41208">MAGCKLLCLLLTVAVLGATAAKINVNLTDKLVDLVKKKQFDGFVDELQRDDMDVNQPDSKGRLPLIEAVRTKEIKFVDALLQYGAFAKSKDPATGATPLHVAFQQNLPQIARMLLQYGADVNVEDKSGKKAREFAPTKEIRELIAAYDKDGPMAFEDTPGSWTRATKPSTASLSGESTPAEEYWFNTRTGDSRWNTPSSCAWQRVDVQGHPIKYVNAITGQEVHDVPPSLAWVKVRRDTQVMYYNWKVNATQLAVPEEVPKDMLADMDKNINVRWYNEKTGEFAWIDPAYHTVWRELKDEESKKSYFFNVETGESVWELPDAMAWTRVKDDETGDEFFHNRLTLESTWDAPAHMAWVRHDSDL</sequence>
<keyword evidence="1" id="KW-0677">Repeat</keyword>
<feature type="domain" description="WW" evidence="6">
    <location>
        <begin position="319"/>
        <end position="353"/>
    </location>
</feature>
<dbReference type="PROSITE" id="PS50297">
    <property type="entry name" value="ANK_REP_REGION"/>
    <property type="match status" value="1"/>
</dbReference>
<dbReference type="Pfam" id="PF12796">
    <property type="entry name" value="Ank_2"/>
    <property type="match status" value="1"/>
</dbReference>
<evidence type="ECO:0000256" key="4">
    <source>
        <dbReference type="SAM" id="MobiDB-lite"/>
    </source>
</evidence>
<feature type="domain" description="WW" evidence="6">
    <location>
        <begin position="294"/>
        <end position="322"/>
    </location>
</feature>
<dbReference type="SUPFAM" id="SSF51045">
    <property type="entry name" value="WW domain"/>
    <property type="match status" value="1"/>
</dbReference>
<dbReference type="GO" id="GO:0085020">
    <property type="term" value="P:protein K6-linked ubiquitination"/>
    <property type="evidence" value="ECO:0007669"/>
    <property type="project" value="TreeGrafter"/>
</dbReference>
<dbReference type="PANTHER" id="PTHR24171:SF8">
    <property type="entry name" value="BRCA1-ASSOCIATED RING DOMAIN PROTEIN 1"/>
    <property type="match status" value="1"/>
</dbReference>
<dbReference type="GO" id="GO:0004842">
    <property type="term" value="F:ubiquitin-protein transferase activity"/>
    <property type="evidence" value="ECO:0007669"/>
    <property type="project" value="TreeGrafter"/>
</dbReference>